<evidence type="ECO:0000313" key="3">
    <source>
        <dbReference type="Proteomes" id="UP001438953"/>
    </source>
</evidence>
<sequence>MKLTRRLMIGALSATALLTQPIIASAQNLPKNIRMVIGSKSTGGDTYQISAMVADALSEKLGVNVKVDAVGATAAFKALERDKRGTTIMMFHDFAYLGELYKGQGFVNPFTHFAIGPTVAINPANAYLVAKNSPYQSMDDILKAAVDGTRIRVAIQPGGVSELGFSAMKNAANVMKAGAGDNIVAVNTGSQSDKNQAMWDGLADVINGSIQSNEQFTQLPADDQKAMRFIWLTSAPDTLAQAPEEGMGKLTRDDMLKYASPQTHVPLNENEDFIFDKEFFFIYNKDTDPAMIDAIDAALKEIYDEGELQKKETEAFFIPDFKPSAQAREELEKKRELYGKVINDISN</sequence>
<dbReference type="EMBL" id="JAYWLC010000003">
    <property type="protein sequence ID" value="MER5171332.1"/>
    <property type="molecule type" value="Genomic_DNA"/>
</dbReference>
<dbReference type="Gene3D" id="3.40.190.10">
    <property type="entry name" value="Periplasmic binding protein-like II"/>
    <property type="match status" value="1"/>
</dbReference>
<accession>A0ABV1SEK2</accession>
<comment type="caution">
    <text evidence="2">The sequence shown here is derived from an EMBL/GenBank/DDBJ whole genome shotgun (WGS) entry which is preliminary data.</text>
</comment>
<dbReference type="Gene3D" id="3.40.190.150">
    <property type="entry name" value="Bordetella uptake gene, domain 1"/>
    <property type="match status" value="1"/>
</dbReference>
<gene>
    <name evidence="2" type="ORF">VSX56_06025</name>
</gene>
<evidence type="ECO:0008006" key="4">
    <source>
        <dbReference type="Google" id="ProtNLM"/>
    </source>
</evidence>
<evidence type="ECO:0000256" key="1">
    <source>
        <dbReference type="SAM" id="SignalP"/>
    </source>
</evidence>
<name>A0ABV1SEK2_9RHOB</name>
<protein>
    <recommendedName>
        <fullName evidence="4">ABC transporter substrate-binding protein</fullName>
    </recommendedName>
</protein>
<evidence type="ECO:0000313" key="2">
    <source>
        <dbReference type="EMBL" id="MER5171332.1"/>
    </source>
</evidence>
<reference evidence="2 3" key="1">
    <citation type="submission" date="2024-06" db="EMBL/GenBank/DDBJ databases">
        <title>Thioclava kandeliae sp. nov. from a rhizosphere soil sample of Kandelia candel in a mangrove.</title>
        <authorList>
            <person name="Mu T."/>
        </authorList>
    </citation>
    <scope>NUCLEOTIDE SEQUENCE [LARGE SCALE GENOMIC DNA]</scope>
    <source>
        <strain evidence="2 3">CPCC 100088</strain>
    </source>
</reference>
<dbReference type="SUPFAM" id="SSF53850">
    <property type="entry name" value="Periplasmic binding protein-like II"/>
    <property type="match status" value="1"/>
</dbReference>
<keyword evidence="1" id="KW-0732">Signal</keyword>
<feature type="chain" id="PRO_5047418452" description="ABC transporter substrate-binding protein" evidence="1">
    <location>
        <begin position="27"/>
        <end position="347"/>
    </location>
</feature>
<keyword evidence="3" id="KW-1185">Reference proteome</keyword>
<dbReference type="InterPro" id="IPR042100">
    <property type="entry name" value="Bug_dom1"/>
</dbReference>
<dbReference type="Proteomes" id="UP001438953">
    <property type="component" value="Unassembled WGS sequence"/>
</dbReference>
<organism evidence="2 3">
    <name type="scientific">Thioclava kandeliae</name>
    <dbReference type="NCBI Taxonomy" id="3070818"/>
    <lineage>
        <taxon>Bacteria</taxon>
        <taxon>Pseudomonadati</taxon>
        <taxon>Pseudomonadota</taxon>
        <taxon>Alphaproteobacteria</taxon>
        <taxon>Rhodobacterales</taxon>
        <taxon>Paracoccaceae</taxon>
        <taxon>Thioclava</taxon>
    </lineage>
</organism>
<dbReference type="RefSeq" id="WP_339114990.1">
    <property type="nucleotide sequence ID" value="NZ_JAYWLC010000003.1"/>
</dbReference>
<proteinExistence type="predicted"/>
<feature type="signal peptide" evidence="1">
    <location>
        <begin position="1"/>
        <end position="26"/>
    </location>
</feature>